<sequence>MPASPDSHTPAAHVHQDHVFVGQWPVDVQEPETRVRWRTEAEVAETPGLREDSRLHMLR</sequence>
<evidence type="ECO:0000313" key="1">
    <source>
        <dbReference type="EMBL" id="REF00619.1"/>
    </source>
</evidence>
<accession>A0A3D9SXN9</accession>
<proteinExistence type="predicted"/>
<dbReference type="AlphaFoldDB" id="A0A3D9SXN9"/>
<name>A0A3D9SXN9_9ACTN</name>
<reference evidence="1 2" key="1">
    <citation type="submission" date="2018-08" db="EMBL/GenBank/DDBJ databases">
        <title>Sequencing the genomes of 1000 actinobacteria strains.</title>
        <authorList>
            <person name="Klenk H.-P."/>
        </authorList>
    </citation>
    <scope>NUCLEOTIDE SEQUENCE [LARGE SCALE GENOMIC DNA]</scope>
    <source>
        <strain evidence="1 2">DSM 43927</strain>
    </source>
</reference>
<gene>
    <name evidence="1" type="ORF">DFJ69_6175</name>
</gene>
<dbReference type="Proteomes" id="UP000256661">
    <property type="component" value="Unassembled WGS sequence"/>
</dbReference>
<protein>
    <recommendedName>
        <fullName evidence="3">NUDIX hydrolase</fullName>
    </recommendedName>
</protein>
<comment type="caution">
    <text evidence="1">The sequence shown here is derived from an EMBL/GenBank/DDBJ whole genome shotgun (WGS) entry which is preliminary data.</text>
</comment>
<organism evidence="1 2">
    <name type="scientific">Thermomonospora umbrina</name>
    <dbReference type="NCBI Taxonomy" id="111806"/>
    <lineage>
        <taxon>Bacteria</taxon>
        <taxon>Bacillati</taxon>
        <taxon>Actinomycetota</taxon>
        <taxon>Actinomycetes</taxon>
        <taxon>Streptosporangiales</taxon>
        <taxon>Thermomonosporaceae</taxon>
        <taxon>Thermomonospora</taxon>
    </lineage>
</organism>
<evidence type="ECO:0000313" key="2">
    <source>
        <dbReference type="Proteomes" id="UP000256661"/>
    </source>
</evidence>
<dbReference type="EMBL" id="QTTT01000001">
    <property type="protein sequence ID" value="REF00619.1"/>
    <property type="molecule type" value="Genomic_DNA"/>
</dbReference>
<evidence type="ECO:0008006" key="3">
    <source>
        <dbReference type="Google" id="ProtNLM"/>
    </source>
</evidence>
<dbReference type="RefSeq" id="WP_245974820.1">
    <property type="nucleotide sequence ID" value="NZ_QTTT01000001.1"/>
</dbReference>
<keyword evidence="2" id="KW-1185">Reference proteome</keyword>